<dbReference type="Pfam" id="PF03734">
    <property type="entry name" value="YkuD"/>
    <property type="match status" value="1"/>
</dbReference>
<evidence type="ECO:0000256" key="1">
    <source>
        <dbReference type="ARBA" id="ARBA00004752"/>
    </source>
</evidence>
<evidence type="ECO:0000313" key="11">
    <source>
        <dbReference type="Proteomes" id="UP001596139"/>
    </source>
</evidence>
<comment type="pathway">
    <text evidence="1 6">Cell wall biogenesis; peptidoglycan biosynthesis.</text>
</comment>
<organism evidence="10 11">
    <name type="scientific">Streptomyces ochraceiscleroticus</name>
    <dbReference type="NCBI Taxonomy" id="47761"/>
    <lineage>
        <taxon>Bacteria</taxon>
        <taxon>Bacillati</taxon>
        <taxon>Actinomycetota</taxon>
        <taxon>Actinomycetes</taxon>
        <taxon>Kitasatosporales</taxon>
        <taxon>Streptomycetaceae</taxon>
        <taxon>Streptomyces</taxon>
    </lineage>
</organism>
<proteinExistence type="predicted"/>
<dbReference type="InterPro" id="IPR038063">
    <property type="entry name" value="Transpep_catalytic_dom"/>
</dbReference>
<evidence type="ECO:0000256" key="5">
    <source>
        <dbReference type="ARBA" id="ARBA00023316"/>
    </source>
</evidence>
<feature type="chain" id="PRO_5046635709" evidence="8">
    <location>
        <begin position="29"/>
        <end position="323"/>
    </location>
</feature>
<evidence type="ECO:0000256" key="3">
    <source>
        <dbReference type="ARBA" id="ARBA00022960"/>
    </source>
</evidence>
<keyword evidence="11" id="KW-1185">Reference proteome</keyword>
<dbReference type="InterPro" id="IPR005490">
    <property type="entry name" value="LD_TPept_cat_dom"/>
</dbReference>
<feature type="region of interest" description="Disordered" evidence="7">
    <location>
        <begin position="107"/>
        <end position="126"/>
    </location>
</feature>
<evidence type="ECO:0000256" key="8">
    <source>
        <dbReference type="SAM" id="SignalP"/>
    </source>
</evidence>
<accession>A0ABW1MWG0</accession>
<feature type="region of interest" description="Disordered" evidence="7">
    <location>
        <begin position="45"/>
        <end position="94"/>
    </location>
</feature>
<dbReference type="Gene3D" id="2.40.440.10">
    <property type="entry name" value="L,D-transpeptidase catalytic domain-like"/>
    <property type="match status" value="1"/>
</dbReference>
<dbReference type="SUPFAM" id="SSF141523">
    <property type="entry name" value="L,D-transpeptidase catalytic domain-like"/>
    <property type="match status" value="1"/>
</dbReference>
<evidence type="ECO:0000256" key="2">
    <source>
        <dbReference type="ARBA" id="ARBA00022679"/>
    </source>
</evidence>
<name>A0ABW1MWG0_9ACTN</name>
<keyword evidence="3 6" id="KW-0133">Cell shape</keyword>
<dbReference type="PROSITE" id="PS52029">
    <property type="entry name" value="LD_TPASE"/>
    <property type="match status" value="1"/>
</dbReference>
<feature type="compositionally biased region" description="Low complexity" evidence="7">
    <location>
        <begin position="67"/>
        <end position="76"/>
    </location>
</feature>
<dbReference type="InterPro" id="IPR050979">
    <property type="entry name" value="LD-transpeptidase"/>
</dbReference>
<keyword evidence="4 6" id="KW-0573">Peptidoglycan synthesis</keyword>
<protein>
    <submittedName>
        <fullName evidence="10">L,D-transpeptidase family protein</fullName>
    </submittedName>
</protein>
<feature type="domain" description="L,D-TPase catalytic" evidence="9">
    <location>
        <begin position="207"/>
        <end position="317"/>
    </location>
</feature>
<feature type="active site" description="Proton donor/acceptor" evidence="6">
    <location>
        <position position="278"/>
    </location>
</feature>
<dbReference type="RefSeq" id="WP_051861319.1">
    <property type="nucleotide sequence ID" value="NZ_JBHSPX010000015.1"/>
</dbReference>
<keyword evidence="2" id="KW-0808">Transferase</keyword>
<keyword evidence="5 6" id="KW-0961">Cell wall biogenesis/degradation</keyword>
<evidence type="ECO:0000313" key="10">
    <source>
        <dbReference type="EMBL" id="MFC6067670.1"/>
    </source>
</evidence>
<reference evidence="11" key="1">
    <citation type="journal article" date="2019" name="Int. J. Syst. Evol. Microbiol.">
        <title>The Global Catalogue of Microorganisms (GCM) 10K type strain sequencing project: providing services to taxonomists for standard genome sequencing and annotation.</title>
        <authorList>
            <consortium name="The Broad Institute Genomics Platform"/>
            <consortium name="The Broad Institute Genome Sequencing Center for Infectious Disease"/>
            <person name="Wu L."/>
            <person name="Ma J."/>
        </authorList>
    </citation>
    <scope>NUCLEOTIDE SEQUENCE [LARGE SCALE GENOMIC DNA]</scope>
    <source>
        <strain evidence="11">CGMCC 1.15180</strain>
    </source>
</reference>
<evidence type="ECO:0000259" key="9">
    <source>
        <dbReference type="PROSITE" id="PS52029"/>
    </source>
</evidence>
<gene>
    <name evidence="10" type="ORF">ACFP4F_34690</name>
</gene>
<dbReference type="EMBL" id="JBHSPX010000015">
    <property type="protein sequence ID" value="MFC6067670.1"/>
    <property type="molecule type" value="Genomic_DNA"/>
</dbReference>
<keyword evidence="8" id="KW-0732">Signal</keyword>
<evidence type="ECO:0000256" key="4">
    <source>
        <dbReference type="ARBA" id="ARBA00022984"/>
    </source>
</evidence>
<dbReference type="PANTHER" id="PTHR30582">
    <property type="entry name" value="L,D-TRANSPEPTIDASE"/>
    <property type="match status" value="1"/>
</dbReference>
<dbReference type="PANTHER" id="PTHR30582:SF33">
    <property type="entry name" value="EXPORTED PROTEIN"/>
    <property type="match status" value="1"/>
</dbReference>
<evidence type="ECO:0000256" key="7">
    <source>
        <dbReference type="SAM" id="MobiDB-lite"/>
    </source>
</evidence>
<feature type="active site" description="Nucleophile" evidence="6">
    <location>
        <position position="293"/>
    </location>
</feature>
<evidence type="ECO:0000256" key="6">
    <source>
        <dbReference type="PROSITE-ProRule" id="PRU01373"/>
    </source>
</evidence>
<feature type="signal peptide" evidence="8">
    <location>
        <begin position="1"/>
        <end position="28"/>
    </location>
</feature>
<comment type="caution">
    <text evidence="10">The sequence shown here is derived from an EMBL/GenBank/DDBJ whole genome shotgun (WGS) entry which is preliminary data.</text>
</comment>
<sequence length="323" mass="34842">MNRYFSALLATATGTVTLLGVAVAPGTAADDPGPQQSHVYTVSELVPGMPNDGQPKDTPDQTYESKPPVTGAAGRPAPAPPGIPEADDPRADTGDAAVEYVPPAEVTRAPESAQAKPAAPACTTSTGPFQKQVERYLKRPVDGKQSPADCKAVAAFQKKENISPANGFTGPATWGTIRLLDAKADPNKEGRCPVPRMRKQGEHWAPRVACVDLPRQIMWVQNHDEVIFGPVAIRSGRAGYPTRTGTHKVYWRNRHHHSTIYNSPMPYSQFFDGGQAFHGISGNIYSPPGSYGCVNMRQPHAAKLWNTLRNGDSVFVWGRKPAE</sequence>
<dbReference type="Proteomes" id="UP001596139">
    <property type="component" value="Unassembled WGS sequence"/>
</dbReference>
<dbReference type="CDD" id="cd16913">
    <property type="entry name" value="YkuD_like"/>
    <property type="match status" value="1"/>
</dbReference>